<evidence type="ECO:0000256" key="1">
    <source>
        <dbReference type="ARBA" id="ARBA00001452"/>
    </source>
</evidence>
<comment type="caution">
    <text evidence="14">The sequence shown here is derived from an EMBL/GenBank/DDBJ whole genome shotgun (WGS) entry which is preliminary data.</text>
</comment>
<proteinExistence type="inferred from homology"/>
<evidence type="ECO:0000256" key="7">
    <source>
        <dbReference type="ARBA" id="ARBA00023136"/>
    </source>
</evidence>
<keyword evidence="5 13" id="KW-0732">Signal</keyword>
<keyword evidence="9 10" id="KW-0326">Glycosidase</keyword>
<comment type="similarity">
    <text evidence="3 10">Belongs to the glycosyl hydrolase 76 family.</text>
</comment>
<feature type="signal peptide" evidence="13">
    <location>
        <begin position="1"/>
        <end position="19"/>
    </location>
</feature>
<dbReference type="Pfam" id="PF03663">
    <property type="entry name" value="Glyco_hydro_76"/>
    <property type="match status" value="1"/>
</dbReference>
<evidence type="ECO:0000256" key="6">
    <source>
        <dbReference type="ARBA" id="ARBA00022801"/>
    </source>
</evidence>
<comment type="catalytic activity">
    <reaction evidence="1 10">
        <text>Random hydrolysis of (1-&gt;6)-alpha-D-mannosidic linkages in unbranched (1-&gt;6)-mannans.</text>
        <dbReference type="EC" id="3.2.1.101"/>
    </reaction>
</comment>
<evidence type="ECO:0000256" key="9">
    <source>
        <dbReference type="ARBA" id="ARBA00023295"/>
    </source>
</evidence>
<evidence type="ECO:0000256" key="10">
    <source>
        <dbReference type="PIRNR" id="PIRNR016302"/>
    </source>
</evidence>
<dbReference type="PIRSF" id="PIRSF016302">
    <property type="entry name" value="Man_a_manosd"/>
    <property type="match status" value="1"/>
</dbReference>
<keyword evidence="6 10" id="KW-0378">Hydrolase</keyword>
<gene>
    <name evidence="14" type="primary">DCW1_5</name>
    <name evidence="14" type="ORF">BM221_005793</name>
</gene>
<dbReference type="AlphaFoldDB" id="A0A2N6NK60"/>
<reference evidence="14 15" key="1">
    <citation type="journal article" date="2016" name="Appl. Microbiol. Biotechnol.">
        <title>Characterization of T-DNA insertion mutants with decreased virulence in the entomopathogenic fungus Beauveria bassiana JEF-007.</title>
        <authorList>
            <person name="Kim S."/>
            <person name="Lee S.J."/>
            <person name="Nai Y.S."/>
            <person name="Yu J.S."/>
            <person name="Lee M.R."/>
            <person name="Yang Y.T."/>
            <person name="Kim J.S."/>
        </authorList>
    </citation>
    <scope>NUCLEOTIDE SEQUENCE [LARGE SCALE GENOMIC DNA]</scope>
    <source>
        <strain evidence="14 15">JEF-007</strain>
    </source>
</reference>
<evidence type="ECO:0000256" key="2">
    <source>
        <dbReference type="ARBA" id="ARBA00004308"/>
    </source>
</evidence>
<sequence length="474" mass="51783">MRALAVSVLSLLLAAPIKALEIDLSSKSTDLETTASIKDAASTIAYGLVKYYNGNLTGGIPGLLPGPYYWWEAGGMFGHLIDYWYYTGDATYNDIVMQGMMHQINAPAGDYLPRNQSNAMGNDDQGFWAVTSMMATEAAFPNPPSDTPQWLAGAQAVFNEYVIRWQEENGLCGGGLRWQVYSFLKGYDYKNSIANGCFFNVAARLARFTRNDTYAEWATKIYEWQEGIGLIGKNYEVYDGYNVLDDTKTCGHLHDVQFSYNAGIWLAGTAAMYDYTKKDIWRTHVDGLLNFTKGMFISQEGGHLWEPPCEKTARGCDQNQVSFKGYVIRFLAFTAQMAPWTSDGIKTILQQAAKDAAAACIGPRNEKYQGADGTACGFTWLEGKKYDGLAGVGPQMNALAAVFYNLLEDAKPPATSEDRGTSKGNPNAGSNVAQPLPEPRKLVTADRAGAAILTMLVAAGIVGGSLFLMSNLFD</sequence>
<name>A0A2N6NK60_BEABA</name>
<dbReference type="Gene3D" id="1.50.10.20">
    <property type="match status" value="1"/>
</dbReference>
<dbReference type="FunFam" id="1.50.10.20:FF:000006">
    <property type="entry name" value="Mannan endo-1,6-alpha-mannosidase"/>
    <property type="match status" value="1"/>
</dbReference>
<keyword evidence="12" id="KW-1133">Transmembrane helix</keyword>
<keyword evidence="12" id="KW-0812">Transmembrane</keyword>
<dbReference type="GO" id="GO:0016052">
    <property type="term" value="P:carbohydrate catabolic process"/>
    <property type="evidence" value="ECO:0007669"/>
    <property type="project" value="InterPro"/>
</dbReference>
<dbReference type="PANTHER" id="PTHR12145">
    <property type="entry name" value="MANNAN ENDO-1,6-ALPHA-MANNOSIDASE DCW1"/>
    <property type="match status" value="1"/>
</dbReference>
<evidence type="ECO:0000313" key="14">
    <source>
        <dbReference type="EMBL" id="PMB67626.1"/>
    </source>
</evidence>
<feature type="chain" id="PRO_5014763011" description="Mannan endo-1,6-alpha-mannosidase" evidence="13">
    <location>
        <begin position="20"/>
        <end position="474"/>
    </location>
</feature>
<keyword evidence="7 12" id="KW-0472">Membrane</keyword>
<organism evidence="14 15">
    <name type="scientific">Beauveria bassiana</name>
    <name type="common">White muscardine disease fungus</name>
    <name type="synonym">Tritirachium shiotae</name>
    <dbReference type="NCBI Taxonomy" id="176275"/>
    <lineage>
        <taxon>Eukaryota</taxon>
        <taxon>Fungi</taxon>
        <taxon>Dikarya</taxon>
        <taxon>Ascomycota</taxon>
        <taxon>Pezizomycotina</taxon>
        <taxon>Sordariomycetes</taxon>
        <taxon>Hypocreomycetidae</taxon>
        <taxon>Hypocreales</taxon>
        <taxon>Cordycipitaceae</taxon>
        <taxon>Beauveria</taxon>
    </lineage>
</organism>
<feature type="compositionally biased region" description="Basic and acidic residues" evidence="11">
    <location>
        <begin position="412"/>
        <end position="421"/>
    </location>
</feature>
<dbReference type="SUPFAM" id="SSF48208">
    <property type="entry name" value="Six-hairpin glycosidases"/>
    <property type="match status" value="1"/>
</dbReference>
<dbReference type="InterPro" id="IPR005198">
    <property type="entry name" value="Glyco_hydro_76"/>
</dbReference>
<evidence type="ECO:0000256" key="3">
    <source>
        <dbReference type="ARBA" id="ARBA00009699"/>
    </source>
</evidence>
<dbReference type="OMA" id="LWEPPCE"/>
<feature type="transmembrane region" description="Helical" evidence="12">
    <location>
        <begin position="448"/>
        <end position="469"/>
    </location>
</feature>
<dbReference type="PANTHER" id="PTHR12145:SF36">
    <property type="entry name" value="MANNAN ENDO-1,6-ALPHA-MANNOSIDASE DCW1"/>
    <property type="match status" value="1"/>
</dbReference>
<dbReference type="GO" id="GO:0008496">
    <property type="term" value="F:mannan endo-1,6-alpha-mannosidase activity"/>
    <property type="evidence" value="ECO:0007669"/>
    <property type="project" value="UniProtKB-UniRule"/>
</dbReference>
<dbReference type="InterPro" id="IPR014480">
    <property type="entry name" value="Mannan-1_6-alpha_mannosidase"/>
</dbReference>
<dbReference type="GO" id="GO:0009272">
    <property type="term" value="P:fungal-type cell wall biogenesis"/>
    <property type="evidence" value="ECO:0007669"/>
    <property type="project" value="TreeGrafter"/>
</dbReference>
<dbReference type="EMBL" id="MRVG01000006">
    <property type="protein sequence ID" value="PMB67626.1"/>
    <property type="molecule type" value="Genomic_DNA"/>
</dbReference>
<evidence type="ECO:0000313" key="15">
    <source>
        <dbReference type="Proteomes" id="UP000235728"/>
    </source>
</evidence>
<evidence type="ECO:0000256" key="5">
    <source>
        <dbReference type="ARBA" id="ARBA00022729"/>
    </source>
</evidence>
<dbReference type="GO" id="GO:0012505">
    <property type="term" value="C:endomembrane system"/>
    <property type="evidence" value="ECO:0007669"/>
    <property type="project" value="UniProtKB-SubCell"/>
</dbReference>
<feature type="region of interest" description="Disordered" evidence="11">
    <location>
        <begin position="412"/>
        <end position="439"/>
    </location>
</feature>
<feature type="compositionally biased region" description="Polar residues" evidence="11">
    <location>
        <begin position="422"/>
        <end position="433"/>
    </location>
</feature>
<evidence type="ECO:0000256" key="8">
    <source>
        <dbReference type="ARBA" id="ARBA00023180"/>
    </source>
</evidence>
<dbReference type="InterPro" id="IPR008928">
    <property type="entry name" value="6-hairpin_glycosidase_sf"/>
</dbReference>
<dbReference type="EC" id="3.2.1.101" evidence="4 10"/>
<evidence type="ECO:0000256" key="4">
    <source>
        <dbReference type="ARBA" id="ARBA00012350"/>
    </source>
</evidence>
<evidence type="ECO:0000256" key="11">
    <source>
        <dbReference type="SAM" id="MobiDB-lite"/>
    </source>
</evidence>
<protein>
    <recommendedName>
        <fullName evidence="4 10">Mannan endo-1,6-alpha-mannosidase</fullName>
        <ecNumber evidence="4 10">3.2.1.101</ecNumber>
    </recommendedName>
</protein>
<evidence type="ECO:0000256" key="12">
    <source>
        <dbReference type="SAM" id="Phobius"/>
    </source>
</evidence>
<comment type="subcellular location">
    <subcellularLocation>
        <location evidence="2">Endomembrane system</location>
    </subcellularLocation>
</comment>
<dbReference type="Proteomes" id="UP000235728">
    <property type="component" value="Unassembled WGS sequence"/>
</dbReference>
<evidence type="ECO:0000256" key="13">
    <source>
        <dbReference type="SAM" id="SignalP"/>
    </source>
</evidence>
<keyword evidence="8" id="KW-0325">Glycoprotein</keyword>
<accession>A0A2N6NK60</accession>